<dbReference type="SUPFAM" id="SSF48256">
    <property type="entry name" value="Citrate synthase"/>
    <property type="match status" value="1"/>
</dbReference>
<feature type="region of interest" description="Disordered" evidence="8">
    <location>
        <begin position="429"/>
        <end position="469"/>
    </location>
</feature>
<proteinExistence type="inferred from homology"/>
<name>A0AA36I9Q7_9DINO</name>
<evidence type="ECO:0000313" key="9">
    <source>
        <dbReference type="EMBL" id="CAJ1383332.1"/>
    </source>
</evidence>
<dbReference type="FunFam" id="1.10.230.10:FF:000002">
    <property type="entry name" value="Citrate synthase"/>
    <property type="match status" value="1"/>
</dbReference>
<feature type="compositionally biased region" description="Basic and acidic residues" evidence="8">
    <location>
        <begin position="431"/>
        <end position="443"/>
    </location>
</feature>
<evidence type="ECO:0000256" key="7">
    <source>
        <dbReference type="RuleBase" id="RU000441"/>
    </source>
</evidence>
<dbReference type="EMBL" id="CAUJNA010001003">
    <property type="protein sequence ID" value="CAJ1383332.1"/>
    <property type="molecule type" value="Genomic_DNA"/>
</dbReference>
<gene>
    <name evidence="9" type="ORF">EVOR1521_LOCUS10478</name>
</gene>
<feature type="active site" evidence="6">
    <location>
        <position position="317"/>
    </location>
</feature>
<dbReference type="InterPro" id="IPR010953">
    <property type="entry name" value="Citrate_synthase_typ-I"/>
</dbReference>
<evidence type="ECO:0000256" key="3">
    <source>
        <dbReference type="ARBA" id="ARBA00022532"/>
    </source>
</evidence>
<dbReference type="AlphaFoldDB" id="A0AA36I9Q7"/>
<dbReference type="PANTHER" id="PTHR42871:SF1">
    <property type="entry name" value="CITRATE SYNTHASE"/>
    <property type="match status" value="1"/>
</dbReference>
<sequence length="469" mass="52166">MACLFGKSAEGDDEEAVLKLPNGKEHRIKVLKPTSGEDLFLDIRDLHRLTGYFTFDPGFTCTGSCLSAITFIDGPKGICLYRGYPVPELVEHAQALEVAHLLLVGEKATKEEYKSFKREIQKSMLVHEKVKAMFANFTINAHPMAIMVAVTGALSCIFSELDPFDEAHRWLACTRLIAKVPVLACMAYKTSIGQPLMYPRADLSYAENFLYMMFATPMEEYKVNPVAAKAINAFMILHMDHEQNASTSTVRIAGSSQANPYACIAAGVASLWGPAHGGANEAVITMLEQIGTRENVGKFIADVKAKKEGVRLMGFGHRVYKNYDPRAKVMKGLVAQVLKELGVDDPLLGVAQELEKAALSDDYFVQRKLYPNVDYYSGIMLRAIGIPTSMFTVMFAMSRTVGWVSQWNEMVAEGQMRIGRPRQLYVGPQERTWKPEDMSEEKSPSQTVVNFAPRRSSSFSKRVPDVSTR</sequence>
<feature type="active site" evidence="6">
    <location>
        <position position="374"/>
    </location>
</feature>
<evidence type="ECO:0000313" key="10">
    <source>
        <dbReference type="Proteomes" id="UP001178507"/>
    </source>
</evidence>
<dbReference type="NCBIfam" id="NF004126">
    <property type="entry name" value="PRK05614.1"/>
    <property type="match status" value="1"/>
</dbReference>
<comment type="similarity">
    <text evidence="2 5 7">Belongs to the citrate synthase family.</text>
</comment>
<dbReference type="Proteomes" id="UP001178507">
    <property type="component" value="Unassembled WGS sequence"/>
</dbReference>
<keyword evidence="3" id="KW-0816">Tricarboxylic acid cycle</keyword>
<dbReference type="PANTHER" id="PTHR42871">
    <property type="entry name" value="CITRATE SYNTHASE"/>
    <property type="match status" value="1"/>
</dbReference>
<dbReference type="GO" id="GO:0005737">
    <property type="term" value="C:cytoplasm"/>
    <property type="evidence" value="ECO:0007669"/>
    <property type="project" value="InterPro"/>
</dbReference>
<evidence type="ECO:0000256" key="5">
    <source>
        <dbReference type="PIRNR" id="PIRNR001369"/>
    </source>
</evidence>
<dbReference type="PROSITE" id="PS00480">
    <property type="entry name" value="CITRATE_SYNTHASE"/>
    <property type="match status" value="1"/>
</dbReference>
<dbReference type="InterPro" id="IPR002020">
    <property type="entry name" value="Citrate_synthase"/>
</dbReference>
<dbReference type="PIRSF" id="PIRSF001369">
    <property type="entry name" value="Citrate_synth"/>
    <property type="match status" value="1"/>
</dbReference>
<evidence type="ECO:0000256" key="4">
    <source>
        <dbReference type="ARBA" id="ARBA00022679"/>
    </source>
</evidence>
<dbReference type="CDD" id="cd06114">
    <property type="entry name" value="EcCS_like"/>
    <property type="match status" value="1"/>
</dbReference>
<dbReference type="GO" id="GO:0006099">
    <property type="term" value="P:tricarboxylic acid cycle"/>
    <property type="evidence" value="ECO:0007669"/>
    <property type="project" value="UniProtKB-KW"/>
</dbReference>
<dbReference type="NCBIfam" id="TIGR01798">
    <property type="entry name" value="cit_synth_I"/>
    <property type="match status" value="1"/>
</dbReference>
<dbReference type="Gene3D" id="1.10.230.10">
    <property type="entry name" value="Cytochrome P450-Terp, domain 2"/>
    <property type="match status" value="1"/>
</dbReference>
<evidence type="ECO:0000256" key="1">
    <source>
        <dbReference type="ARBA" id="ARBA00004751"/>
    </source>
</evidence>
<dbReference type="InterPro" id="IPR016142">
    <property type="entry name" value="Citrate_synth-like_lrg_a-sub"/>
</dbReference>
<dbReference type="InterPro" id="IPR036969">
    <property type="entry name" value="Citrate_synthase_sf"/>
</dbReference>
<dbReference type="Gene3D" id="2.20.28.60">
    <property type="match status" value="1"/>
</dbReference>
<evidence type="ECO:0000256" key="6">
    <source>
        <dbReference type="PIRSR" id="PIRSR001369-1"/>
    </source>
</evidence>
<dbReference type="Gene3D" id="1.10.580.10">
    <property type="entry name" value="Citrate Synthase, domain 1"/>
    <property type="match status" value="1"/>
</dbReference>
<reference evidence="9" key="1">
    <citation type="submission" date="2023-08" db="EMBL/GenBank/DDBJ databases">
        <authorList>
            <person name="Chen Y."/>
            <person name="Shah S."/>
            <person name="Dougan E. K."/>
            <person name="Thang M."/>
            <person name="Chan C."/>
        </authorList>
    </citation>
    <scope>NUCLEOTIDE SEQUENCE</scope>
</reference>
<protein>
    <recommendedName>
        <fullName evidence="5 7">Citrate synthase</fullName>
    </recommendedName>
</protein>
<dbReference type="InterPro" id="IPR024176">
    <property type="entry name" value="Citrate_synthase_bac-typ"/>
</dbReference>
<evidence type="ECO:0000256" key="8">
    <source>
        <dbReference type="SAM" id="MobiDB-lite"/>
    </source>
</evidence>
<keyword evidence="10" id="KW-1185">Reference proteome</keyword>
<evidence type="ECO:0000256" key="2">
    <source>
        <dbReference type="ARBA" id="ARBA00010566"/>
    </source>
</evidence>
<comment type="caution">
    <text evidence="9">The sequence shown here is derived from an EMBL/GenBank/DDBJ whole genome shotgun (WGS) entry which is preliminary data.</text>
</comment>
<feature type="compositionally biased region" description="Polar residues" evidence="8">
    <location>
        <begin position="444"/>
        <end position="460"/>
    </location>
</feature>
<dbReference type="Pfam" id="PF00285">
    <property type="entry name" value="Citrate_synt"/>
    <property type="match status" value="1"/>
</dbReference>
<dbReference type="PRINTS" id="PR00143">
    <property type="entry name" value="CITRTSNTHASE"/>
</dbReference>
<dbReference type="GO" id="GO:0046912">
    <property type="term" value="F:acyltransferase activity, acyl groups converted into alkyl on transfer"/>
    <property type="evidence" value="ECO:0007669"/>
    <property type="project" value="InterPro"/>
</dbReference>
<accession>A0AA36I9Q7</accession>
<organism evidence="9 10">
    <name type="scientific">Effrenium voratum</name>
    <dbReference type="NCBI Taxonomy" id="2562239"/>
    <lineage>
        <taxon>Eukaryota</taxon>
        <taxon>Sar</taxon>
        <taxon>Alveolata</taxon>
        <taxon>Dinophyceae</taxon>
        <taxon>Suessiales</taxon>
        <taxon>Symbiodiniaceae</taxon>
        <taxon>Effrenium</taxon>
    </lineage>
</organism>
<comment type="pathway">
    <text evidence="1">Carbohydrate metabolism; tricarboxylic acid cycle; isocitrate from oxaloacetate: step 1/2.</text>
</comment>
<keyword evidence="4 5" id="KW-0808">Transferase</keyword>
<dbReference type="InterPro" id="IPR019810">
    <property type="entry name" value="Citrate_synthase_AS"/>
</dbReference>
<dbReference type="InterPro" id="IPR016143">
    <property type="entry name" value="Citrate_synth-like_sm_a-sub"/>
</dbReference>